<dbReference type="InterPro" id="IPR017853">
    <property type="entry name" value="GH"/>
</dbReference>
<comment type="similarity">
    <text evidence="1">Belongs to the glycosyl hydrolase 2 family.</text>
</comment>
<dbReference type="STRING" id="1236989.JCM15548_12028"/>
<dbReference type="Pfam" id="PF18565">
    <property type="entry name" value="Glyco_hydro2_C5"/>
    <property type="match status" value="1"/>
</dbReference>
<evidence type="ECO:0000256" key="2">
    <source>
        <dbReference type="ARBA" id="ARBA00022801"/>
    </source>
</evidence>
<dbReference type="Pfam" id="PF02836">
    <property type="entry name" value="Glyco_hydro_2_C"/>
    <property type="match status" value="2"/>
</dbReference>
<dbReference type="SUPFAM" id="SSF51445">
    <property type="entry name" value="(Trans)glycosidases"/>
    <property type="match status" value="1"/>
</dbReference>
<feature type="domain" description="Glycoside hydrolase family 2 immunoglobulin-like beta-sandwich" evidence="4">
    <location>
        <begin position="31"/>
        <end position="135"/>
    </location>
</feature>
<evidence type="ECO:0000256" key="3">
    <source>
        <dbReference type="ARBA" id="ARBA00023295"/>
    </source>
</evidence>
<dbReference type="RefSeq" id="WP_227625609.1">
    <property type="nucleotide sequence ID" value="NZ_BAZW01000013.1"/>
</dbReference>
<dbReference type="InterPro" id="IPR006102">
    <property type="entry name" value="Ig-like_GH2"/>
</dbReference>
<keyword evidence="9" id="KW-1185">Reference proteome</keyword>
<accession>A0A0E9LXC5</accession>
<feature type="domain" description="Glycoside hydrolase family 2 catalytic" evidence="5">
    <location>
        <begin position="142"/>
        <end position="220"/>
    </location>
</feature>
<dbReference type="InterPro" id="IPR006103">
    <property type="entry name" value="Glyco_hydro_2_cat"/>
</dbReference>
<keyword evidence="3" id="KW-0326">Glycosidase</keyword>
<dbReference type="InterPro" id="IPR051913">
    <property type="entry name" value="GH2_Domain-Containing"/>
</dbReference>
<gene>
    <name evidence="8" type="ORF">JCM15548_12028</name>
</gene>
<dbReference type="InterPro" id="IPR008979">
    <property type="entry name" value="Galactose-bd-like_sf"/>
</dbReference>
<keyword evidence="2" id="KW-0378">Hydrolase</keyword>
<protein>
    <submittedName>
        <fullName evidence="8">Beta-galactosidase</fullName>
    </submittedName>
</protein>
<evidence type="ECO:0000256" key="1">
    <source>
        <dbReference type="ARBA" id="ARBA00007401"/>
    </source>
</evidence>
<dbReference type="Gene3D" id="3.20.20.80">
    <property type="entry name" value="Glycosidases"/>
    <property type="match status" value="1"/>
</dbReference>
<comment type="caution">
    <text evidence="8">The sequence shown here is derived from an EMBL/GenBank/DDBJ whole genome shotgun (WGS) entry which is preliminary data.</text>
</comment>
<dbReference type="SUPFAM" id="SSF49785">
    <property type="entry name" value="Galactose-binding domain-like"/>
    <property type="match status" value="1"/>
</dbReference>
<organism evidence="8 9">
    <name type="scientific">Geofilum rubicundum JCM 15548</name>
    <dbReference type="NCBI Taxonomy" id="1236989"/>
    <lineage>
        <taxon>Bacteria</taxon>
        <taxon>Pseudomonadati</taxon>
        <taxon>Bacteroidota</taxon>
        <taxon>Bacteroidia</taxon>
        <taxon>Marinilabiliales</taxon>
        <taxon>Marinilabiliaceae</taxon>
        <taxon>Geofilum</taxon>
    </lineage>
</organism>
<dbReference type="PANTHER" id="PTHR42732:SF1">
    <property type="entry name" value="BETA-MANNOSIDASE"/>
    <property type="match status" value="1"/>
</dbReference>
<dbReference type="PROSITE" id="PS00608">
    <property type="entry name" value="GLYCOSYL_HYDROL_F2_2"/>
    <property type="match status" value="1"/>
</dbReference>
<evidence type="ECO:0000313" key="9">
    <source>
        <dbReference type="Proteomes" id="UP000032900"/>
    </source>
</evidence>
<evidence type="ECO:0000313" key="8">
    <source>
        <dbReference type="EMBL" id="GAO29801.1"/>
    </source>
</evidence>
<dbReference type="Gene3D" id="2.60.40.10">
    <property type="entry name" value="Immunoglobulins"/>
    <property type="match status" value="4"/>
</dbReference>
<dbReference type="InterPro" id="IPR006101">
    <property type="entry name" value="Glyco_hydro_2"/>
</dbReference>
<dbReference type="AlphaFoldDB" id="A0A0E9LXC5"/>
<dbReference type="InterPro" id="IPR013783">
    <property type="entry name" value="Ig-like_fold"/>
</dbReference>
<dbReference type="SUPFAM" id="SSF49303">
    <property type="entry name" value="beta-Galactosidase/glucuronidase domain"/>
    <property type="match status" value="1"/>
</dbReference>
<dbReference type="InterPro" id="IPR023230">
    <property type="entry name" value="Glyco_hydro_2_CS"/>
</dbReference>
<dbReference type="InterPro" id="IPR032311">
    <property type="entry name" value="DUF4982"/>
</dbReference>
<proteinExistence type="inferred from homology"/>
<dbReference type="InterPro" id="IPR036156">
    <property type="entry name" value="Beta-gal/glucu_dom_sf"/>
</dbReference>
<name>A0A0E9LXC5_9BACT</name>
<reference evidence="8 9" key="1">
    <citation type="journal article" date="2015" name="Microbes Environ.">
        <title>Distribution and evolution of nitrogen fixation genes in the phylum bacteroidetes.</title>
        <authorList>
            <person name="Inoue J."/>
            <person name="Oshima K."/>
            <person name="Suda W."/>
            <person name="Sakamoto M."/>
            <person name="Iino T."/>
            <person name="Noda S."/>
            <person name="Hongoh Y."/>
            <person name="Hattori M."/>
            <person name="Ohkuma M."/>
        </authorList>
    </citation>
    <scope>NUCLEOTIDE SEQUENCE [LARGE SCALE GENOMIC DNA]</scope>
    <source>
        <strain evidence="8">JCM 15548</strain>
    </source>
</reference>
<feature type="domain" description="DUF4982" evidence="6">
    <location>
        <begin position="438"/>
        <end position="493"/>
    </location>
</feature>
<dbReference type="Pfam" id="PF00703">
    <property type="entry name" value="Glyco_hydro_2"/>
    <property type="match status" value="1"/>
</dbReference>
<dbReference type="PANTHER" id="PTHR42732">
    <property type="entry name" value="BETA-GALACTOSIDASE"/>
    <property type="match status" value="1"/>
</dbReference>
<dbReference type="GO" id="GO:0005975">
    <property type="term" value="P:carbohydrate metabolic process"/>
    <property type="evidence" value="ECO:0007669"/>
    <property type="project" value="InterPro"/>
</dbReference>
<dbReference type="InterPro" id="IPR040605">
    <property type="entry name" value="Glyco_hydro2_dom5"/>
</dbReference>
<dbReference type="Pfam" id="PF16355">
    <property type="entry name" value="DUF4982"/>
    <property type="match status" value="1"/>
</dbReference>
<sequence>MEEGWFYEGAGIYRHVWLTKTSTTHVPQYGTYVTSEVKGDRAEVTARIRVTNKATEPSSFQVRNAIVNPRGEVVASQTSELYQLAPMYSDEYTMLLPVEYPLLWDLDTPHLYQVVTELLRDGEVVDRYPTTFGIRTIEWTPDKGFFLNGRHVKIKGTNNHQNHAGVGTAIPDALHEWRLKQLKDMGNNAYRTAHYPPTPALLEAADRMGMLILNENRLMGTTDEILDHLRRLMIRDRNHPSVVLWSVGNEEWQIEGNERGAKMAEYMQAYAKKYDTTRPINAAVSGTWGGGISSVVEVMGYNYLRHGSTDAHHARYPWQASLGTEEGSTNTTRGIYVDDQEKQYLAAYDRDTPTGFFSIQHGWKHYASRDYLSGMVIWTGFDYRGESTPFVYPSVVSYFGMFDLCGLPKDNVYYLKSWWSQEDVLHILPHWNWPDRPGEEIDVWVYSNMDEVELFLNNESLGSQKMEPNSHLSWKVTYTPGTIKAIGYKDGQEKMQSAVSTTGQPAAVEMVADRTSIQGDHEDLSVITVRVVDEAGRVVPDANEELVFSITGPGRIIGVGNGDPTSHEPDRFLETVSAIPLSQWKEKSLSEVDLAAAVQPSYDAAHWQNAFADGALVPGSESAPRVFRGAFELTEAQLKGEIQWMYRSIGTGQSLYVNGHLLGEHLDRGEHTLQLSTDLLKEGDNVVTIVAEPFVMAHPWDEVNMDPGALKVVIPAEPWQRRTFNGLAQVLVQSTGAPGAIEVKATSSGLKEGSLSIEAEASERRAHIK</sequence>
<feature type="domain" description="Glycoside hydrolase family 2 catalytic" evidence="5">
    <location>
        <begin position="224"/>
        <end position="283"/>
    </location>
</feature>
<dbReference type="PRINTS" id="PR00132">
    <property type="entry name" value="GLHYDRLASE2"/>
</dbReference>
<feature type="domain" description="Glycoside hydrolase family 2" evidence="7">
    <location>
        <begin position="509"/>
        <end position="571"/>
    </location>
</feature>
<dbReference type="EMBL" id="BAZW01000013">
    <property type="protein sequence ID" value="GAO29801.1"/>
    <property type="molecule type" value="Genomic_DNA"/>
</dbReference>
<dbReference type="GO" id="GO:0004553">
    <property type="term" value="F:hydrolase activity, hydrolyzing O-glycosyl compounds"/>
    <property type="evidence" value="ECO:0007669"/>
    <property type="project" value="InterPro"/>
</dbReference>
<dbReference type="PROSITE" id="PS00719">
    <property type="entry name" value="GLYCOSYL_HYDROL_F2_1"/>
    <property type="match status" value="1"/>
</dbReference>
<evidence type="ECO:0000259" key="5">
    <source>
        <dbReference type="Pfam" id="PF02836"/>
    </source>
</evidence>
<dbReference type="Proteomes" id="UP000032900">
    <property type="component" value="Unassembled WGS sequence"/>
</dbReference>
<evidence type="ECO:0000259" key="6">
    <source>
        <dbReference type="Pfam" id="PF16355"/>
    </source>
</evidence>
<dbReference type="InterPro" id="IPR023232">
    <property type="entry name" value="Glyco_hydro_2_AS"/>
</dbReference>
<evidence type="ECO:0000259" key="4">
    <source>
        <dbReference type="Pfam" id="PF00703"/>
    </source>
</evidence>
<evidence type="ECO:0000259" key="7">
    <source>
        <dbReference type="Pfam" id="PF18565"/>
    </source>
</evidence>